<dbReference type="Pfam" id="PF21117">
    <property type="entry name" value="MRB1590_C"/>
    <property type="match status" value="1"/>
</dbReference>
<evidence type="ECO:0008006" key="6">
    <source>
        <dbReference type="Google" id="ProtNLM"/>
    </source>
</evidence>
<dbReference type="Pfam" id="PF09818">
    <property type="entry name" value="ABC_ATPase"/>
    <property type="match status" value="1"/>
</dbReference>
<evidence type="ECO:0000313" key="4">
    <source>
        <dbReference type="EMBL" id="EEG48019.1"/>
    </source>
</evidence>
<dbReference type="PANTHER" id="PTHR38149:SF1">
    <property type="entry name" value="ATPASE"/>
    <property type="match status" value="1"/>
</dbReference>
<dbReference type="EMBL" id="ACBZ01000167">
    <property type="protein sequence ID" value="EEG48019.1"/>
    <property type="molecule type" value="Genomic_DNA"/>
</dbReference>
<dbReference type="Gene3D" id="3.40.50.300">
    <property type="entry name" value="P-loop containing nucleotide triphosphate hydrolases"/>
    <property type="match status" value="1"/>
</dbReference>
<dbReference type="PATRIC" id="fig|476272.21.peg.1234"/>
<proteinExistence type="predicted"/>
<dbReference type="SUPFAM" id="SSF52540">
    <property type="entry name" value="P-loop containing nucleoside triphosphate hydrolases"/>
    <property type="match status" value="1"/>
</dbReference>
<accession>C0CQE8</accession>
<comment type="caution">
    <text evidence="4">The sequence shown here is derived from an EMBL/GenBank/DDBJ whole genome shotgun (WGS) entry which is preliminary data.</text>
</comment>
<feature type="domain" description="ATPase of the ABC class C-terminal" evidence="1">
    <location>
        <begin position="180"/>
        <end position="443"/>
    </location>
</feature>
<evidence type="ECO:0000259" key="2">
    <source>
        <dbReference type="Pfam" id="PF20446"/>
    </source>
</evidence>
<feature type="domain" description="MRB1590-like C-terminal" evidence="3">
    <location>
        <begin position="479"/>
        <end position="577"/>
    </location>
</feature>
<evidence type="ECO:0000259" key="3">
    <source>
        <dbReference type="Pfam" id="PF21117"/>
    </source>
</evidence>
<name>C0CQE8_BLAHS</name>
<protein>
    <recommendedName>
        <fullName evidence="6">Isopentenyl-diphosphate delta-isomerase</fullName>
    </recommendedName>
</protein>
<dbReference type="InterPro" id="IPR027417">
    <property type="entry name" value="P-loop_NTPase"/>
</dbReference>
<sequence>MKIGGLKYMNTSTQLRSQLASIHRKSYPAYKSLKGSYDFQRYIFHIEHVQGDPFASPSNVRVFVPHSKAGFPEEYYQTAHTRVALQDYLIRRMEKELSPHSFQAKGSGKSGILRITHCGQEILERTACKIDRQGIHVRFEIGFPANGRTINAPELEKIFFSILPDCVFHALYYKNQNPDTVLQVFELAEDQYFIRQELSRLGLTAFVADGAILPRQSGVSDLPMKNCIPFSSPESLRIQLQLPHKGALTGMGLPRGITLIVGGGYHGKSTLLQALEMGVYNHRKGDGREYVITDSTALKIRAEDGRHIQQVDISLFINDLPNQKDTRAFTSLDASGSTSQAANIAEGLYGGSRLFLIDEDTSATNFMVRDKMMQTLIRREKEPITPFLERIREIYEHSGCSTILVAGSSGAFFHKADTVIQMDSYRPIDITKAAKELCQKYPLLPTEKPPYHAPKDKRIVLPHNDRHSRHGSRGPERAKLKVLSKDAFSINRETVDLRYVEQLADVEQTAALAQLLRYTLENLADGRNTVPQICQQLEKLLQKDGLDGLFGTSMVPGNLAMPRMEEIRSCLNRYRGWKN</sequence>
<dbReference type="HOGENOM" id="CLU_021720_2_0_9"/>
<reference evidence="4 5" key="1">
    <citation type="submission" date="2009-01" db="EMBL/GenBank/DDBJ databases">
        <authorList>
            <person name="Fulton L."/>
            <person name="Clifton S."/>
            <person name="Fulton B."/>
            <person name="Xu J."/>
            <person name="Minx P."/>
            <person name="Pepin K.H."/>
            <person name="Johnson M."/>
            <person name="Bhonagiri V."/>
            <person name="Nash W.E."/>
            <person name="Mardis E.R."/>
            <person name="Wilson R.K."/>
        </authorList>
    </citation>
    <scope>NUCLEOTIDE SEQUENCE [LARGE SCALE GENOMIC DNA]</scope>
    <source>
        <strain evidence="5">DSM 10507 / JCM 14656 / S5a33</strain>
    </source>
</reference>
<dbReference type="PANTHER" id="PTHR38149">
    <property type="entry name" value="ATPASE"/>
    <property type="match status" value="1"/>
</dbReference>
<organism evidence="4 5">
    <name type="scientific">Blautia hydrogenotrophica (strain DSM 10507 / JCM 14656 / S5a33)</name>
    <name type="common">Ruminococcus hydrogenotrophicus</name>
    <dbReference type="NCBI Taxonomy" id="476272"/>
    <lineage>
        <taxon>Bacteria</taxon>
        <taxon>Bacillati</taxon>
        <taxon>Bacillota</taxon>
        <taxon>Clostridia</taxon>
        <taxon>Lachnospirales</taxon>
        <taxon>Lachnospiraceae</taxon>
        <taxon>Blautia</taxon>
    </lineage>
</organism>
<dbReference type="InterPro" id="IPR019195">
    <property type="entry name" value="ABC_ATPase_put"/>
</dbReference>
<gene>
    <name evidence="4" type="ORF">RUMHYD_03103</name>
</gene>
<evidence type="ECO:0000313" key="5">
    <source>
        <dbReference type="Proteomes" id="UP000003100"/>
    </source>
</evidence>
<dbReference type="AlphaFoldDB" id="C0CQE8"/>
<feature type="domain" description="ATPase of the ABC class N-terminal" evidence="2">
    <location>
        <begin position="14"/>
        <end position="174"/>
    </location>
</feature>
<dbReference type="eggNOG" id="COG3044">
    <property type="taxonomic scope" value="Bacteria"/>
</dbReference>
<keyword evidence="5" id="KW-1185">Reference proteome</keyword>
<evidence type="ECO:0000259" key="1">
    <source>
        <dbReference type="Pfam" id="PF09818"/>
    </source>
</evidence>
<reference evidence="4 5" key="2">
    <citation type="submission" date="2009-02" db="EMBL/GenBank/DDBJ databases">
        <title>Draft genome sequence of Blautia hydrogenotrophica DSM 10507 (Ruminococcus hydrogenotrophicus DSM 10507).</title>
        <authorList>
            <person name="Sudarsanam P."/>
            <person name="Ley R."/>
            <person name="Guruge J."/>
            <person name="Turnbaugh P.J."/>
            <person name="Mahowald M."/>
            <person name="Liep D."/>
            <person name="Gordon J."/>
        </authorList>
    </citation>
    <scope>NUCLEOTIDE SEQUENCE [LARGE SCALE GENOMIC DNA]</scope>
    <source>
        <strain evidence="5">DSM 10507 / JCM 14656 / S5a33</strain>
    </source>
</reference>
<dbReference type="Pfam" id="PF20446">
    <property type="entry name" value="ABC_N"/>
    <property type="match status" value="1"/>
</dbReference>
<dbReference type="Proteomes" id="UP000003100">
    <property type="component" value="Unassembled WGS sequence"/>
</dbReference>
<dbReference type="InterPro" id="IPR046833">
    <property type="entry name" value="ABC_N"/>
</dbReference>
<dbReference type="InterPro" id="IPR049069">
    <property type="entry name" value="MRB1590-like_C"/>
</dbReference>
<dbReference type="InterPro" id="IPR046834">
    <property type="entry name" value="ABC_ATPase_C"/>
</dbReference>